<dbReference type="Gene3D" id="3.30.40.10">
    <property type="entry name" value="Zinc/RING finger domain, C3HC4 (zinc finger)"/>
    <property type="match status" value="3"/>
</dbReference>
<dbReference type="SUPFAM" id="SSF57850">
    <property type="entry name" value="RING/U-box"/>
    <property type="match status" value="1"/>
</dbReference>
<keyword evidence="9" id="KW-1185">Reference proteome</keyword>
<feature type="coiled-coil region" evidence="5">
    <location>
        <begin position="297"/>
        <end position="324"/>
    </location>
</feature>
<evidence type="ECO:0000259" key="6">
    <source>
        <dbReference type="PROSITE" id="PS50089"/>
    </source>
</evidence>
<dbReference type="SUPFAM" id="SSF49599">
    <property type="entry name" value="TRAF domain-like"/>
    <property type="match status" value="2"/>
</dbReference>
<keyword evidence="1 4" id="KW-0479">Metal-binding</keyword>
<accession>A0ABQ8UVZ8</accession>
<dbReference type="InterPro" id="IPR018957">
    <property type="entry name" value="Znf_C3HC4_RING-type"/>
</dbReference>
<keyword evidence="5" id="KW-0175">Coiled coil</keyword>
<reference evidence="8" key="1">
    <citation type="journal article" date="2022" name="bioRxiv">
        <title>Genomics of Preaxostyla Flagellates Illuminates Evolutionary Transitions and the Path Towards Mitochondrial Loss.</title>
        <authorList>
            <person name="Novak L.V.F."/>
            <person name="Treitli S.C."/>
            <person name="Pyrih J."/>
            <person name="Halakuc P."/>
            <person name="Pipaliya S.V."/>
            <person name="Vacek V."/>
            <person name="Brzon O."/>
            <person name="Soukal P."/>
            <person name="Eme L."/>
            <person name="Dacks J.B."/>
            <person name="Karnkowska A."/>
            <person name="Elias M."/>
            <person name="Hampl V."/>
        </authorList>
    </citation>
    <scope>NUCLEOTIDE SEQUENCE</scope>
    <source>
        <strain evidence="8">RCP-MX</strain>
    </source>
</reference>
<dbReference type="PANTHER" id="PTHR10131">
    <property type="entry name" value="TNF RECEPTOR ASSOCIATED FACTOR"/>
    <property type="match status" value="1"/>
</dbReference>
<dbReference type="PROSITE" id="PS00518">
    <property type="entry name" value="ZF_RING_1"/>
    <property type="match status" value="1"/>
</dbReference>
<organism evidence="8 9">
    <name type="scientific">Paratrimastix pyriformis</name>
    <dbReference type="NCBI Taxonomy" id="342808"/>
    <lineage>
        <taxon>Eukaryota</taxon>
        <taxon>Metamonada</taxon>
        <taxon>Preaxostyla</taxon>
        <taxon>Paratrimastigidae</taxon>
        <taxon>Paratrimastix</taxon>
    </lineage>
</organism>
<feature type="zinc finger region" description="TRAF-type" evidence="4">
    <location>
        <begin position="151"/>
        <end position="196"/>
    </location>
</feature>
<dbReference type="InterPro" id="IPR013083">
    <property type="entry name" value="Znf_RING/FYVE/PHD"/>
</dbReference>
<dbReference type="InterPro" id="IPR001841">
    <property type="entry name" value="Znf_RING"/>
</dbReference>
<dbReference type="Pfam" id="PF00097">
    <property type="entry name" value="zf-C3HC4"/>
    <property type="match status" value="1"/>
</dbReference>
<dbReference type="EMBL" id="JAPMOS010000010">
    <property type="protein sequence ID" value="KAJ4460935.1"/>
    <property type="molecule type" value="Genomic_DNA"/>
</dbReference>
<comment type="caution">
    <text evidence="8">The sequence shown here is derived from an EMBL/GenBank/DDBJ whole genome shotgun (WGS) entry which is preliminary data.</text>
</comment>
<evidence type="ECO:0000256" key="5">
    <source>
        <dbReference type="SAM" id="Coils"/>
    </source>
</evidence>
<feature type="zinc finger region" description="TRAF-type" evidence="4">
    <location>
        <begin position="207"/>
        <end position="254"/>
    </location>
</feature>
<evidence type="ECO:0000313" key="9">
    <source>
        <dbReference type="Proteomes" id="UP001141327"/>
    </source>
</evidence>
<sequence>MSRDPLQDSSNPATATTTAAPHALKRLSMVYIDPPADVELWKCLVCGNHFVEPVILSCGHHVCRVCVPANASAGQSGLCPVPGCGKRFEHFIPNPVLAKAVIPNLRILCVHHAPQAADPAGSDHRDTPAGIADERPVYCEAVVTVATLQQHLDTECPAHPVACPNQCGWTGARTQIPGHLQDHCLRRLVLCPQCKELVLVTGLEERHSKQECTRRPQDCRQGCGQKIPLADMDEHCRRDCKNRPQACPYHVMGCEELVAPPDLGRHCAERLTNHADMLLLAVTRGQVALQEQVTRGQVALQEQVKRLTDANAALTEAKDVLQRQVASQGEQIAVLTRHVEVLAQFARSSGGARGGVDVMAQLDALTKKCRYCGQSFTPGRDDKGRCPKPHHPHSATNPDRAFACFLIRRGSPAVPIKFALKLPKMGAMEAARGQLARLSGIPPEQLILCECLAGKIYDKIADSCVVADQRETVLYGYEVADGDARLLPHRGACPPLLGACARVHLFSPPGENNMMHMFTAHRKDERVTYSSYSTYSYVQKKNFGVPLVISFAAKQTTCRQVHQQVWDSIRRMIAPETWTAWSRKSYSSATAAPGEEGLLEVPIEVPAKLPYDLRVTPSVETPKYVPVTDESAACLMAYKGLELVWEHPEVYSEDAANDMIEHESCALLRLVEKWPCCQRPRHSPDDNGGCCSDHVAQ</sequence>
<feature type="domain" description="TRAF-type" evidence="7">
    <location>
        <begin position="151"/>
        <end position="196"/>
    </location>
</feature>
<dbReference type="PROSITE" id="PS50145">
    <property type="entry name" value="ZF_TRAF"/>
    <property type="match status" value="2"/>
</dbReference>
<dbReference type="PROSITE" id="PS50089">
    <property type="entry name" value="ZF_RING_2"/>
    <property type="match status" value="1"/>
</dbReference>
<keyword evidence="2 4" id="KW-0863">Zinc-finger</keyword>
<evidence type="ECO:0000256" key="4">
    <source>
        <dbReference type="PROSITE-ProRule" id="PRU00207"/>
    </source>
</evidence>
<dbReference type="InterPro" id="IPR001293">
    <property type="entry name" value="Znf_TRAF"/>
</dbReference>
<dbReference type="Pfam" id="PF02176">
    <property type="entry name" value="zf-TRAF"/>
    <property type="match status" value="2"/>
</dbReference>
<evidence type="ECO:0000256" key="1">
    <source>
        <dbReference type="ARBA" id="ARBA00022723"/>
    </source>
</evidence>
<feature type="domain" description="TRAF-type" evidence="7">
    <location>
        <begin position="207"/>
        <end position="254"/>
    </location>
</feature>
<gene>
    <name evidence="8" type="ORF">PAPYR_2781</name>
</gene>
<keyword evidence="3 4" id="KW-0862">Zinc</keyword>
<dbReference type="PANTHER" id="PTHR10131:SF94">
    <property type="entry name" value="TNF RECEPTOR-ASSOCIATED FACTOR 4"/>
    <property type="match status" value="1"/>
</dbReference>
<evidence type="ECO:0000256" key="3">
    <source>
        <dbReference type="ARBA" id="ARBA00022833"/>
    </source>
</evidence>
<evidence type="ECO:0000313" key="8">
    <source>
        <dbReference type="EMBL" id="KAJ4460935.1"/>
    </source>
</evidence>
<feature type="domain" description="RING-type" evidence="6">
    <location>
        <begin position="43"/>
        <end position="81"/>
    </location>
</feature>
<name>A0ABQ8UVZ8_9EUKA</name>
<dbReference type="Proteomes" id="UP001141327">
    <property type="component" value="Unassembled WGS sequence"/>
</dbReference>
<evidence type="ECO:0000259" key="7">
    <source>
        <dbReference type="PROSITE" id="PS50145"/>
    </source>
</evidence>
<dbReference type="InterPro" id="IPR017907">
    <property type="entry name" value="Znf_RING_CS"/>
</dbReference>
<protein>
    <submittedName>
        <fullName evidence="8">Uncharacterized protein</fullName>
    </submittedName>
</protein>
<proteinExistence type="predicted"/>
<evidence type="ECO:0000256" key="2">
    <source>
        <dbReference type="ARBA" id="ARBA00022771"/>
    </source>
</evidence>